<feature type="region of interest" description="Disordered" evidence="1">
    <location>
        <begin position="1"/>
        <end position="24"/>
    </location>
</feature>
<name>A0AAV9ATT6_ACOGR</name>
<dbReference type="Pfam" id="PF23788">
    <property type="entry name" value="EDRF1_N"/>
    <property type="match status" value="2"/>
</dbReference>
<evidence type="ECO:0000259" key="2">
    <source>
        <dbReference type="Pfam" id="PF23788"/>
    </source>
</evidence>
<dbReference type="PANTHER" id="PTHR15000">
    <property type="entry name" value="ERYTHROID DIFFERENTIATION-RELATED FACTOR 1"/>
    <property type="match status" value="1"/>
</dbReference>
<protein>
    <recommendedName>
        <fullName evidence="2">EDRF1 N-terminal domain-containing protein</fullName>
    </recommendedName>
</protein>
<evidence type="ECO:0000256" key="1">
    <source>
        <dbReference type="SAM" id="MobiDB-lite"/>
    </source>
</evidence>
<feature type="region of interest" description="Disordered" evidence="1">
    <location>
        <begin position="307"/>
        <end position="335"/>
    </location>
</feature>
<feature type="domain" description="EDRF1 N-terminal" evidence="2">
    <location>
        <begin position="154"/>
        <end position="195"/>
    </location>
</feature>
<sequence>MESTTPSTTTSSSSSPSSSGGGELSCVGTLEIAKPKPSVGFICGSLPVLPDGSFSAFRRSNLLVPSSNSIRAPRYQMLPTETDLNSLPLLPDVSPEKIFPVAAMPAAKASGEFVRRDVRDALAEFDIQWESGGSIDQNLARKCEALAVSGLTDYGDEIDVIAPTDLLKQIFKIPYSKARLSIAVHRIGDTLILNSGPDVEEGEKLCRKHTAQNKGTDPSVLLNFAMHSVRAEACDCPPSHKPSEDQSNSPILPGKLGSNEGSFVSPVSHGVKPQYIDPRVDCSLKESFNNHPDYSQGSQDKFFWGTEQNKQSKRRGPVKKTSQVGEKPTGPVQEPEKFRRVGSNEFLRVLLWQFHNFRMLLGSDLLLFSNEKYASVSLHLWDVSRQVTPMTWLEAWLDNVMASVPELAICYHRNGVVQGYELLKTDDIFLLKGISDDGTPAFHPQVVQQNGLSVLRFLQNNCKQDPGAYWLYKNPGEDVIQLFDLSVIPKSHSTDSTDQNSSSFQSLIHKGRRDSLFSLGTLLYRVAHRLSLSKAPNSIARCGKFFQKCLEFLNEQDHLVVRAYAHEQFARVILKCYEELELTSESALLESEVSVMDVDDESSEFNVETSVPAVRDNMLSQVAEDRPLVKDGTNIQNSLPDVPETIALEENMHPGRHTSALEAMRMENLMMVSPISDIKDGLAMCQVSAANPNVVQTIADPISSKLAAIHHVSQAIKSLRWKRQLQSAESELIDHGNKVQDRSLPANFSVCTCGDADCIEVCDIRGWLPKSKMDQKLWKLVLLLGESYLALGEGYKEDGQLHRALKVVNLASSLYGSMPQYFEDAHFISSMVGISLSPLKFKSGTEKKNLVIDYAKGMELKSEKNNVHEQLPSNCLFWAKAWVLVGDVYAEFHRVRGKEIRDQEERKETVSDLRMSNEVVREVERLKKKLGQYNKNCSMCSLINCSCQSDRASSGSSASSTAGSAPSVTYGRRQTRKLNAKNTMSLRFGRPVDSSATYKQDNASCSLKALSENKRSGDEDACVPQLSTDKLTEASEVRGENCSTQNKESKAAVDSEYTSKDTAMAKDGGIFKFLGGPKVGDAEYNLSSAISCYDAARKAMYGFPMHSAELQSIVKKKGWVFNELGRFRLNMGDIVSAEFAFMDAVKAFKEVSDHTNIILINFNLGHGRRALAEEVVAKIEKFEKHGLFHNAYRQAMKEGKMEYMESLKFYGAARSELSAVEEGADPGLFNEVCTQFANTYLRLGMLLAREDTSAEACESRGLDDVSSSNIYIGGETKEWGKHSMTATGAFREALSLYESLGELRRQEAAYTHFQLACYHRDHCLKFVNLDHKHAKLHRGENHNRQRIKHYASLAERNFQSSIDFYGPRTHPSMHLTILMEQSALSLILHSFSHSNMMIEPALSLLLEGYHVVRERMSDPSHDQNPEVETKFWNQLQALLKKMLAIALSTNTNRNSNASHGAHSSGRAGDVNKLRELYRMSLKSSGLSQLPAMYNLWIS</sequence>
<gene>
    <name evidence="3" type="ORF">QJS04_geneDACA009173</name>
</gene>
<evidence type="ECO:0000313" key="3">
    <source>
        <dbReference type="EMBL" id="KAK1267676.1"/>
    </source>
</evidence>
<dbReference type="EMBL" id="JAUJYN010000007">
    <property type="protein sequence ID" value="KAK1267676.1"/>
    <property type="molecule type" value="Genomic_DNA"/>
</dbReference>
<evidence type="ECO:0000313" key="4">
    <source>
        <dbReference type="Proteomes" id="UP001179952"/>
    </source>
</evidence>
<organism evidence="3 4">
    <name type="scientific">Acorus gramineus</name>
    <name type="common">Dwarf sweet flag</name>
    <dbReference type="NCBI Taxonomy" id="55184"/>
    <lineage>
        <taxon>Eukaryota</taxon>
        <taxon>Viridiplantae</taxon>
        <taxon>Streptophyta</taxon>
        <taxon>Embryophyta</taxon>
        <taxon>Tracheophyta</taxon>
        <taxon>Spermatophyta</taxon>
        <taxon>Magnoliopsida</taxon>
        <taxon>Liliopsida</taxon>
        <taxon>Acoraceae</taxon>
        <taxon>Acorus</taxon>
    </lineage>
</organism>
<reference evidence="3" key="1">
    <citation type="journal article" date="2023" name="Nat. Commun.">
        <title>Diploid and tetraploid genomes of Acorus and the evolution of monocots.</title>
        <authorList>
            <person name="Ma L."/>
            <person name="Liu K.W."/>
            <person name="Li Z."/>
            <person name="Hsiao Y.Y."/>
            <person name="Qi Y."/>
            <person name="Fu T."/>
            <person name="Tang G.D."/>
            <person name="Zhang D."/>
            <person name="Sun W.H."/>
            <person name="Liu D.K."/>
            <person name="Li Y."/>
            <person name="Chen G.Z."/>
            <person name="Liu X.D."/>
            <person name="Liao X.Y."/>
            <person name="Jiang Y.T."/>
            <person name="Yu X."/>
            <person name="Hao Y."/>
            <person name="Huang J."/>
            <person name="Zhao X.W."/>
            <person name="Ke S."/>
            <person name="Chen Y.Y."/>
            <person name="Wu W.L."/>
            <person name="Hsu J.L."/>
            <person name="Lin Y.F."/>
            <person name="Huang M.D."/>
            <person name="Li C.Y."/>
            <person name="Huang L."/>
            <person name="Wang Z.W."/>
            <person name="Zhao X."/>
            <person name="Zhong W.Y."/>
            <person name="Peng D.H."/>
            <person name="Ahmad S."/>
            <person name="Lan S."/>
            <person name="Zhang J.S."/>
            <person name="Tsai W.C."/>
            <person name="Van de Peer Y."/>
            <person name="Liu Z.J."/>
        </authorList>
    </citation>
    <scope>NUCLEOTIDE SEQUENCE</scope>
    <source>
        <strain evidence="3">SCP</strain>
    </source>
</reference>
<keyword evidence="4" id="KW-1185">Reference proteome</keyword>
<feature type="compositionally biased region" description="Low complexity" evidence="1">
    <location>
        <begin position="1"/>
        <end position="18"/>
    </location>
</feature>
<dbReference type="InterPro" id="IPR056582">
    <property type="entry name" value="EDRF1_N"/>
</dbReference>
<proteinExistence type="predicted"/>
<accession>A0AAV9ATT6</accession>
<dbReference type="Proteomes" id="UP001179952">
    <property type="component" value="Unassembled WGS sequence"/>
</dbReference>
<feature type="region of interest" description="Disordered" evidence="1">
    <location>
        <begin position="235"/>
        <end position="270"/>
    </location>
</feature>
<feature type="domain" description="EDRF1 N-terminal" evidence="2">
    <location>
        <begin position="343"/>
        <end position="572"/>
    </location>
</feature>
<dbReference type="GO" id="GO:0045893">
    <property type="term" value="P:positive regulation of DNA-templated transcription"/>
    <property type="evidence" value="ECO:0007669"/>
    <property type="project" value="TreeGrafter"/>
</dbReference>
<dbReference type="PANTHER" id="PTHR15000:SF1">
    <property type="entry name" value="ERYTHROID DIFFERENTIATION-RELATED FACTOR 1"/>
    <property type="match status" value="1"/>
</dbReference>
<reference evidence="3" key="2">
    <citation type="submission" date="2023-06" db="EMBL/GenBank/DDBJ databases">
        <authorList>
            <person name="Ma L."/>
            <person name="Liu K.-W."/>
            <person name="Li Z."/>
            <person name="Hsiao Y.-Y."/>
            <person name="Qi Y."/>
            <person name="Fu T."/>
            <person name="Tang G."/>
            <person name="Zhang D."/>
            <person name="Sun W.-H."/>
            <person name="Liu D.-K."/>
            <person name="Li Y."/>
            <person name="Chen G.-Z."/>
            <person name="Liu X.-D."/>
            <person name="Liao X.-Y."/>
            <person name="Jiang Y.-T."/>
            <person name="Yu X."/>
            <person name="Hao Y."/>
            <person name="Huang J."/>
            <person name="Zhao X.-W."/>
            <person name="Ke S."/>
            <person name="Chen Y.-Y."/>
            <person name="Wu W.-L."/>
            <person name="Hsu J.-L."/>
            <person name="Lin Y.-F."/>
            <person name="Huang M.-D."/>
            <person name="Li C.-Y."/>
            <person name="Huang L."/>
            <person name="Wang Z.-W."/>
            <person name="Zhao X."/>
            <person name="Zhong W.-Y."/>
            <person name="Peng D.-H."/>
            <person name="Ahmad S."/>
            <person name="Lan S."/>
            <person name="Zhang J.-S."/>
            <person name="Tsai W.-C."/>
            <person name="Van De Peer Y."/>
            <person name="Liu Z.-J."/>
        </authorList>
    </citation>
    <scope>NUCLEOTIDE SEQUENCE</scope>
    <source>
        <strain evidence="3">SCP</strain>
        <tissue evidence="3">Leaves</tissue>
    </source>
</reference>
<comment type="caution">
    <text evidence="3">The sequence shown here is derived from an EMBL/GenBank/DDBJ whole genome shotgun (WGS) entry which is preliminary data.</text>
</comment>